<dbReference type="STRING" id="203124.Tery_4038"/>
<gene>
    <name evidence="1" type="ordered locus">Tery_4038</name>
</gene>
<dbReference type="RefSeq" id="WP_011613385.1">
    <property type="nucleotide sequence ID" value="NC_008312.1"/>
</dbReference>
<dbReference type="EMBL" id="CP000393">
    <property type="protein sequence ID" value="ABG53055.1"/>
    <property type="molecule type" value="Genomic_DNA"/>
</dbReference>
<dbReference type="HOGENOM" id="CLU_2541601_0_0_3"/>
<name>Q10XG9_TRIEI</name>
<dbReference type="AlphaFoldDB" id="Q10XG9"/>
<reference evidence="1" key="1">
    <citation type="submission" date="2006-06" db="EMBL/GenBank/DDBJ databases">
        <title>Complete sequence of Trichodesmium erythraeum IMS101.</title>
        <authorList>
            <consortium name="US DOE Joint Genome Institute"/>
            <person name="Copeland A."/>
            <person name="Lucas S."/>
            <person name="Lapidus A."/>
            <person name="Barry K."/>
            <person name="Detter J.C."/>
            <person name="Glavina del Rio T."/>
            <person name="Hammon N."/>
            <person name="Israni S."/>
            <person name="Dalin E."/>
            <person name="Tice H."/>
            <person name="Pitluck S."/>
            <person name="Kiss H."/>
            <person name="Munk A.C."/>
            <person name="Brettin T."/>
            <person name="Bruce D."/>
            <person name="Han C."/>
            <person name="Tapia R."/>
            <person name="Gilna P."/>
            <person name="Schmutz J."/>
            <person name="Larimer F."/>
            <person name="Land M."/>
            <person name="Hauser L."/>
            <person name="Kyrpides N."/>
            <person name="Kim E."/>
            <person name="Richardson P."/>
        </authorList>
    </citation>
    <scope>NUCLEOTIDE SEQUENCE [LARGE SCALE GENOMIC DNA]</scope>
    <source>
        <strain evidence="1">IMS101</strain>
    </source>
</reference>
<proteinExistence type="predicted"/>
<organism evidence="1">
    <name type="scientific">Trichodesmium erythraeum (strain IMS101)</name>
    <dbReference type="NCBI Taxonomy" id="203124"/>
    <lineage>
        <taxon>Bacteria</taxon>
        <taxon>Bacillati</taxon>
        <taxon>Cyanobacteriota</taxon>
        <taxon>Cyanophyceae</taxon>
        <taxon>Oscillatoriophycideae</taxon>
        <taxon>Oscillatoriales</taxon>
        <taxon>Microcoleaceae</taxon>
        <taxon>Trichodesmium</taxon>
    </lineage>
</organism>
<evidence type="ECO:0000313" key="1">
    <source>
        <dbReference type="EMBL" id="ABG53055.1"/>
    </source>
</evidence>
<sequence>MRRCLEGIIEDGWKTLEEIKQLEENKPAFCHAKMSIFSSEQPLITRVKELIELELVINKQKVALVMNIFSQTAQEINVKIFDF</sequence>
<accession>Q10XG9</accession>
<protein>
    <submittedName>
        <fullName evidence="1">Uncharacterized protein</fullName>
    </submittedName>
</protein>
<dbReference type="KEGG" id="ter:Tery_4038"/>